<dbReference type="InterPro" id="IPR037883">
    <property type="entry name" value="Knr4/Smi1-like_sf"/>
</dbReference>
<accession>A0ABP7Q615</accession>
<evidence type="ECO:0000313" key="2">
    <source>
        <dbReference type="EMBL" id="GAA3975701.1"/>
    </source>
</evidence>
<dbReference type="Gene3D" id="3.40.1580.10">
    <property type="entry name" value="SMI1/KNR4-like"/>
    <property type="match status" value="1"/>
</dbReference>
<name>A0ABP7Q615_9BACT</name>
<comment type="caution">
    <text evidence="2">The sequence shown here is derived from an EMBL/GenBank/DDBJ whole genome shotgun (WGS) entry which is preliminary data.</text>
</comment>
<organism evidence="2 3">
    <name type="scientific">Hymenobacter antarcticus</name>
    <dbReference type="NCBI Taxonomy" id="486270"/>
    <lineage>
        <taxon>Bacteria</taxon>
        <taxon>Pseudomonadati</taxon>
        <taxon>Bacteroidota</taxon>
        <taxon>Cytophagia</taxon>
        <taxon>Cytophagales</taxon>
        <taxon>Hymenobacteraceae</taxon>
        <taxon>Hymenobacter</taxon>
    </lineage>
</organism>
<keyword evidence="3" id="KW-1185">Reference proteome</keyword>
<dbReference type="Proteomes" id="UP001501556">
    <property type="component" value="Unassembled WGS sequence"/>
</dbReference>
<dbReference type="RefSeq" id="WP_345124062.1">
    <property type="nucleotide sequence ID" value="NZ_BAABDI010000013.1"/>
</dbReference>
<evidence type="ECO:0000313" key="3">
    <source>
        <dbReference type="Proteomes" id="UP001501556"/>
    </source>
</evidence>
<evidence type="ECO:0000259" key="1">
    <source>
        <dbReference type="Pfam" id="PF09346"/>
    </source>
</evidence>
<sequence length="166" mass="19087">MDQSDELLWAQQQLQQGGTIALQTASEAKLARFAQRYHVQLPAELVRYFALVNGTADAYDERFFCFYSLAEVQSVAERFHDYHGVPKYSDLLRTWPEHEQFYVVADYMIHLFAYAIRLDAQASSANPVFVLCGDKYQQVAASFTEFLALYKRDAAELYMGEEEVAE</sequence>
<dbReference type="Pfam" id="PF09346">
    <property type="entry name" value="SMI1_KNR4"/>
    <property type="match status" value="1"/>
</dbReference>
<dbReference type="EMBL" id="BAABDI010000013">
    <property type="protein sequence ID" value="GAA3975701.1"/>
    <property type="molecule type" value="Genomic_DNA"/>
</dbReference>
<dbReference type="SUPFAM" id="SSF160631">
    <property type="entry name" value="SMI1/KNR4-like"/>
    <property type="match status" value="1"/>
</dbReference>
<dbReference type="InterPro" id="IPR018958">
    <property type="entry name" value="Knr4/Smi1-like_dom"/>
</dbReference>
<reference evidence="3" key="1">
    <citation type="journal article" date="2019" name="Int. J. Syst. Evol. Microbiol.">
        <title>The Global Catalogue of Microorganisms (GCM) 10K type strain sequencing project: providing services to taxonomists for standard genome sequencing and annotation.</title>
        <authorList>
            <consortium name="The Broad Institute Genomics Platform"/>
            <consortium name="The Broad Institute Genome Sequencing Center for Infectious Disease"/>
            <person name="Wu L."/>
            <person name="Ma J."/>
        </authorList>
    </citation>
    <scope>NUCLEOTIDE SEQUENCE [LARGE SCALE GENOMIC DNA]</scope>
    <source>
        <strain evidence="3">JCM 17217</strain>
    </source>
</reference>
<gene>
    <name evidence="2" type="ORF">GCM10022407_21560</name>
</gene>
<feature type="domain" description="Knr4/Smi1-like" evidence="1">
    <location>
        <begin position="25"/>
        <end position="148"/>
    </location>
</feature>
<protein>
    <recommendedName>
        <fullName evidence="1">Knr4/Smi1-like domain-containing protein</fullName>
    </recommendedName>
</protein>
<proteinExistence type="predicted"/>